<feature type="compositionally biased region" description="Low complexity" evidence="2">
    <location>
        <begin position="366"/>
        <end position="376"/>
    </location>
</feature>
<feature type="compositionally biased region" description="Polar residues" evidence="2">
    <location>
        <begin position="377"/>
        <end position="398"/>
    </location>
</feature>
<sequence length="1494" mass="164707">MPWSSSLEDHKQPVPRTRPASLSAGQPAFTSTSTPSTSAAVAAAGATAPSSLSSLLQPSDAKTNVESSQPPKRSKMTARRGGFTLGRTALGTRYRKSHDNPLRSNIPTRSYYEILDDDDEDIDDGNVLLQNFLRTGATKKSTADDGLKDRDVKMTAFAGDVPSDQKKPIAARRESLIDDDPLRSFLNLDDISDSEASGPAPGAAVTSTVHSPAPGAAVTSTATVASRTAQTIPPIQQNNSATSTFNRNNTSQHMLTYESDDSEDMFDAGDIPPFAPAPQQSPMDRFSHKQPTSDGKPEGPISTSSSSQSHINAAIYAQHQQSVSSSFATPSKKPPSSLKTPVASQTAQSQGQSQPVPVPKSSHRPATTTTTTATTTIIKSETPRQSIPTNSIPANSFASPLPYRKKPTTTPSTAPASKPKPKSSSKPPSSSHAPHKNMPRSPSALPTRTTPASSSRRPRRNVAQPTNYFAARPGFHGYVDENGEFQDGGEVEEVQPQVPARRPTKQSEPQRPSLPPNKVAKRVPEYPIIYRTWDVSVRKELLGCDAAVTYLTQTRLKGLRRPYVDRGLRARVGQMCSSLKLEDIDDDGEVLHCDFELEEVRGTYCLIIEKKTLPPELEDPDKLRHQFSRTMKRMYPSDSEVETLARRLIQLNSLRKALAKAKTSLIQCRDEFMDVTIPASARKTIIESLTGLGAIEGTINANIGLQDLLMDIHPQVLDRICFLYPLTKALKYRNKHTLLKAFLLDVRDNALPLSPSLIRALTIELEHEEKEYRDCSIPTLLRKRDFGFGLASTQRAMRKFEQPLRPWKSFKGASGDVNKLAWSPDGARFATGAVALCGSENMHYNRDKNLLLGDLETGRLRELPDHRVPRPTSNNNIHNIAMSDYLYTTITQVFWKNDRLYTSSFDHTVKVWDAWDFDNTRCIRTLRHAHNVDVMDVSTTGAIATAIAPKSQAPSFQLWSERSDGMAIRLPLHKGSTSAPKAGMTASALKFGNLSSPDYLVGGLQGKDLDTTFDPPKDGKLYMWRLREDGPVLEFAKTMNVFDVQWHPELACFAVGSTLNQSDNGIGRDTRSMIRLFEPEESGRPVMEYMCPGLDINEVHFCPTDRHYVAASCTDGVTYVFDHRNPAKSLHSLVHGEPISDQWTNYDRGATREQGDLGIAFASWRETDELYTGSTDGVVKRWDILKAPEDVLVEDVLSLNVEITSGTFSPDYTHLLLGDTTGAIHVYSSAPVSGLDQEEEDPHFTFVEADSSHQVEKSGIEIAHESLANGELIHDAIIGVIQGPEYGKGPHTRNLFASWARPKNTDPRDMLHTPLLPDVQARQLLCPDYSKLNQAERDAMDLAVQTGIFRNRIPSQNKRKADDDDDFVLYFTTLGPEPGPNSTSGWGGSMGGIPHGLPVISLDSDDEEVDYSPFEVTNVLQKFYMPKKKKRDSVSTTTAQATDDIVMLDGVAEAQNGETSPDPAEELEEDYWWPQLDVNEIVSHAITDHDQSFE</sequence>
<feature type="compositionally biased region" description="Low complexity" evidence="2">
    <location>
        <begin position="439"/>
        <end position="455"/>
    </location>
</feature>
<dbReference type="OrthoDB" id="10248252at2759"/>
<evidence type="ECO:0000256" key="2">
    <source>
        <dbReference type="SAM" id="MobiDB-lite"/>
    </source>
</evidence>
<accession>A0A167ZHE5</accession>
<comment type="caution">
    <text evidence="3">The sequence shown here is derived from an EMBL/GenBank/DDBJ whole genome shotgun (WGS) entry which is preliminary data.</text>
</comment>
<dbReference type="InterPro" id="IPR015943">
    <property type="entry name" value="WD40/YVTN_repeat-like_dom_sf"/>
</dbReference>
<dbReference type="SUPFAM" id="SSF50978">
    <property type="entry name" value="WD40 repeat-like"/>
    <property type="match status" value="1"/>
</dbReference>
<dbReference type="VEuPathDB" id="FungiDB:AAP_02743"/>
<feature type="region of interest" description="Disordered" evidence="2">
    <location>
        <begin position="491"/>
        <end position="519"/>
    </location>
</feature>
<dbReference type="InterPro" id="IPR036322">
    <property type="entry name" value="WD40_repeat_dom_sf"/>
</dbReference>
<feature type="compositionally biased region" description="Polar residues" evidence="2">
    <location>
        <begin position="318"/>
        <end position="329"/>
    </location>
</feature>
<feature type="compositionally biased region" description="Low complexity" evidence="2">
    <location>
        <begin position="408"/>
        <end position="432"/>
    </location>
</feature>
<dbReference type="GO" id="GO:0031931">
    <property type="term" value="C:TORC1 complex"/>
    <property type="evidence" value="ECO:0007669"/>
    <property type="project" value="InterPro"/>
</dbReference>
<comment type="similarity">
    <text evidence="1">Belongs to the WD repeat LST8 family.</text>
</comment>
<dbReference type="Pfam" id="PF00400">
    <property type="entry name" value="WD40"/>
    <property type="match status" value="1"/>
</dbReference>
<feature type="compositionally biased region" description="Polar residues" evidence="2">
    <location>
        <begin position="62"/>
        <end position="71"/>
    </location>
</feature>
<dbReference type="SMART" id="SM00320">
    <property type="entry name" value="WD40"/>
    <property type="match status" value="6"/>
</dbReference>
<dbReference type="GO" id="GO:0031932">
    <property type="term" value="C:TORC2 complex"/>
    <property type="evidence" value="ECO:0007669"/>
    <property type="project" value="InterPro"/>
</dbReference>
<feature type="region of interest" description="Disordered" evidence="2">
    <location>
        <begin position="1"/>
        <end position="86"/>
    </location>
</feature>
<dbReference type="InterPro" id="IPR001680">
    <property type="entry name" value="WD40_rpt"/>
</dbReference>
<keyword evidence="4" id="KW-1185">Reference proteome</keyword>
<dbReference type="GO" id="GO:0032956">
    <property type="term" value="P:regulation of actin cytoskeleton organization"/>
    <property type="evidence" value="ECO:0007669"/>
    <property type="project" value="TreeGrafter"/>
</dbReference>
<dbReference type="Gene3D" id="2.130.10.10">
    <property type="entry name" value="YVTN repeat-like/Quinoprotein amine dehydrogenase"/>
    <property type="match status" value="1"/>
</dbReference>
<dbReference type="InterPro" id="IPR037588">
    <property type="entry name" value="MLST8"/>
</dbReference>
<evidence type="ECO:0000313" key="4">
    <source>
        <dbReference type="Proteomes" id="UP000242877"/>
    </source>
</evidence>
<reference evidence="3 4" key="1">
    <citation type="journal article" date="2016" name="Genome Biol. Evol.">
        <title>Divergent and convergent evolution of fungal pathogenicity.</title>
        <authorList>
            <person name="Shang Y."/>
            <person name="Xiao G."/>
            <person name="Zheng P."/>
            <person name="Cen K."/>
            <person name="Zhan S."/>
            <person name="Wang C."/>
        </authorList>
    </citation>
    <scope>NUCLEOTIDE SEQUENCE [LARGE SCALE GENOMIC DNA]</scope>
    <source>
        <strain evidence="3 4">ARSEF 7405</strain>
    </source>
</reference>
<proteinExistence type="inferred from homology"/>
<dbReference type="GO" id="GO:0031929">
    <property type="term" value="P:TOR signaling"/>
    <property type="evidence" value="ECO:0007669"/>
    <property type="project" value="InterPro"/>
</dbReference>
<feature type="region of interest" description="Disordered" evidence="2">
    <location>
        <begin position="193"/>
        <end position="225"/>
    </location>
</feature>
<dbReference type="Proteomes" id="UP000242877">
    <property type="component" value="Unassembled WGS sequence"/>
</dbReference>
<dbReference type="PANTHER" id="PTHR19842:SF2">
    <property type="entry name" value="WD REPEAT PROTEIN (AFU_ORTHOLOGUE AFUA_5G04300)"/>
    <property type="match status" value="1"/>
</dbReference>
<feature type="compositionally biased region" description="Low complexity" evidence="2">
    <location>
        <begin position="27"/>
        <end position="61"/>
    </location>
</feature>
<organism evidence="3 4">
    <name type="scientific">Ascosphaera apis ARSEF 7405</name>
    <dbReference type="NCBI Taxonomy" id="392613"/>
    <lineage>
        <taxon>Eukaryota</taxon>
        <taxon>Fungi</taxon>
        <taxon>Dikarya</taxon>
        <taxon>Ascomycota</taxon>
        <taxon>Pezizomycotina</taxon>
        <taxon>Eurotiomycetes</taxon>
        <taxon>Eurotiomycetidae</taxon>
        <taxon>Onygenales</taxon>
        <taxon>Ascosphaeraceae</taxon>
        <taxon>Ascosphaera</taxon>
    </lineage>
</organism>
<feature type="compositionally biased region" description="Low complexity" evidence="2">
    <location>
        <begin position="216"/>
        <end position="225"/>
    </location>
</feature>
<gene>
    <name evidence="3" type="ORF">AAP_02743</name>
</gene>
<name>A0A167ZHE5_9EURO</name>
<feature type="compositionally biased region" description="Low complexity" evidence="2">
    <location>
        <begin position="330"/>
        <end position="355"/>
    </location>
</feature>
<dbReference type="EMBL" id="AZGZ01000010">
    <property type="protein sequence ID" value="KZZ92662.1"/>
    <property type="molecule type" value="Genomic_DNA"/>
</dbReference>
<dbReference type="PANTHER" id="PTHR19842">
    <property type="entry name" value="G BETA-LIKE PROTEIN GBL"/>
    <property type="match status" value="1"/>
</dbReference>
<feature type="region of interest" description="Disordered" evidence="2">
    <location>
        <begin position="262"/>
        <end position="466"/>
    </location>
</feature>
<evidence type="ECO:0000256" key="1">
    <source>
        <dbReference type="ARBA" id="ARBA00009890"/>
    </source>
</evidence>
<evidence type="ECO:0000313" key="3">
    <source>
        <dbReference type="EMBL" id="KZZ92662.1"/>
    </source>
</evidence>
<protein>
    <submittedName>
        <fullName evidence="3">WD repeat-containing protein</fullName>
    </submittedName>
</protein>